<dbReference type="PANTHER" id="PTHR43861:SF1">
    <property type="entry name" value="TRANS-ACONITATE 2-METHYLTRANSFERASE"/>
    <property type="match status" value="1"/>
</dbReference>
<dbReference type="InterPro" id="IPR013105">
    <property type="entry name" value="TPR_2"/>
</dbReference>
<keyword evidence="5" id="KW-0489">Methyltransferase</keyword>
<dbReference type="Gene3D" id="3.40.50.150">
    <property type="entry name" value="Vaccinia Virus protein VP39"/>
    <property type="match status" value="1"/>
</dbReference>
<feature type="domain" description="Methyltransferase type 11" evidence="4">
    <location>
        <begin position="168"/>
        <end position="260"/>
    </location>
</feature>
<dbReference type="Proteomes" id="UP000256900">
    <property type="component" value="Unassembled WGS sequence"/>
</dbReference>
<dbReference type="PROSITE" id="PS50005">
    <property type="entry name" value="TPR"/>
    <property type="match status" value="1"/>
</dbReference>
<dbReference type="InterPro" id="IPR013216">
    <property type="entry name" value="Methyltransf_11"/>
</dbReference>
<dbReference type="CDD" id="cd02440">
    <property type="entry name" value="AdoMet_MTases"/>
    <property type="match status" value="1"/>
</dbReference>
<keyword evidence="6" id="KW-1185">Reference proteome</keyword>
<dbReference type="SUPFAM" id="SSF53335">
    <property type="entry name" value="S-adenosyl-L-methionine-dependent methyltransferases"/>
    <property type="match status" value="1"/>
</dbReference>
<dbReference type="InterPro" id="IPR011990">
    <property type="entry name" value="TPR-like_helical_dom_sf"/>
</dbReference>
<evidence type="ECO:0000313" key="5">
    <source>
        <dbReference type="EMBL" id="REF87636.1"/>
    </source>
</evidence>
<dbReference type="InterPro" id="IPR019734">
    <property type="entry name" value="TPR_rpt"/>
</dbReference>
<dbReference type="Pfam" id="PF08241">
    <property type="entry name" value="Methyltransf_11"/>
    <property type="match status" value="1"/>
</dbReference>
<dbReference type="PANTHER" id="PTHR43861">
    <property type="entry name" value="TRANS-ACONITATE 2-METHYLTRANSFERASE-RELATED"/>
    <property type="match status" value="1"/>
</dbReference>
<dbReference type="GO" id="GO:0032259">
    <property type="term" value="P:methylation"/>
    <property type="evidence" value="ECO:0007669"/>
    <property type="project" value="UniProtKB-KW"/>
</dbReference>
<dbReference type="GO" id="GO:0008757">
    <property type="term" value="F:S-adenosylmethionine-dependent methyltransferase activity"/>
    <property type="evidence" value="ECO:0007669"/>
    <property type="project" value="InterPro"/>
</dbReference>
<dbReference type="EMBL" id="QUMO01000002">
    <property type="protein sequence ID" value="REF87636.1"/>
    <property type="molecule type" value="Genomic_DNA"/>
</dbReference>
<keyword evidence="1" id="KW-0677">Repeat</keyword>
<accession>A0A3D9Z8M4</accession>
<evidence type="ECO:0000313" key="6">
    <source>
        <dbReference type="Proteomes" id="UP000256900"/>
    </source>
</evidence>
<evidence type="ECO:0000256" key="2">
    <source>
        <dbReference type="ARBA" id="ARBA00022803"/>
    </source>
</evidence>
<evidence type="ECO:0000259" key="4">
    <source>
        <dbReference type="Pfam" id="PF08241"/>
    </source>
</evidence>
<evidence type="ECO:0000256" key="1">
    <source>
        <dbReference type="ARBA" id="ARBA00022737"/>
    </source>
</evidence>
<protein>
    <submittedName>
        <fullName evidence="5">Putative TPR repeat methyltransferase</fullName>
    </submittedName>
</protein>
<organism evidence="5 6">
    <name type="scientific">Methylovirgula ligni</name>
    <dbReference type="NCBI Taxonomy" id="569860"/>
    <lineage>
        <taxon>Bacteria</taxon>
        <taxon>Pseudomonadati</taxon>
        <taxon>Pseudomonadota</taxon>
        <taxon>Alphaproteobacteria</taxon>
        <taxon>Hyphomicrobiales</taxon>
        <taxon>Beijerinckiaceae</taxon>
        <taxon>Methylovirgula</taxon>
    </lineage>
</organism>
<feature type="repeat" description="TPR" evidence="3">
    <location>
        <begin position="67"/>
        <end position="100"/>
    </location>
</feature>
<comment type="caution">
    <text evidence="5">The sequence shown here is derived from an EMBL/GenBank/DDBJ whole genome shotgun (WGS) entry which is preliminary data.</text>
</comment>
<reference evidence="5 6" key="1">
    <citation type="submission" date="2018-08" db="EMBL/GenBank/DDBJ databases">
        <title>Genomic Encyclopedia of Type Strains, Phase IV (KMG-IV): sequencing the most valuable type-strain genomes for metagenomic binning, comparative biology and taxonomic classification.</title>
        <authorList>
            <person name="Goeker M."/>
        </authorList>
    </citation>
    <scope>NUCLEOTIDE SEQUENCE [LARGE SCALE GENOMIC DNA]</scope>
    <source>
        <strain evidence="5 6">BW863</strain>
    </source>
</reference>
<dbReference type="AlphaFoldDB" id="A0A3D9Z8M4"/>
<keyword evidence="2 3" id="KW-0802">TPR repeat</keyword>
<dbReference type="Pfam" id="PF07719">
    <property type="entry name" value="TPR_2"/>
    <property type="match status" value="1"/>
</dbReference>
<gene>
    <name evidence="5" type="ORF">DES32_1259</name>
</gene>
<dbReference type="InterPro" id="IPR029063">
    <property type="entry name" value="SAM-dependent_MTases_sf"/>
</dbReference>
<dbReference type="Gene3D" id="1.25.40.10">
    <property type="entry name" value="Tetratricopeptide repeat domain"/>
    <property type="match status" value="1"/>
</dbReference>
<dbReference type="SUPFAM" id="SSF48452">
    <property type="entry name" value="TPR-like"/>
    <property type="match status" value="1"/>
</dbReference>
<evidence type="ECO:0000256" key="3">
    <source>
        <dbReference type="PROSITE-ProRule" id="PRU00339"/>
    </source>
</evidence>
<name>A0A3D9Z8M4_9HYPH</name>
<keyword evidence="5" id="KW-0808">Transferase</keyword>
<sequence length="320" mass="34121">MPRDKLRLFNGVEMHDEPARSQPVFLSSGDVIADRRFAHAADYMAGDDARAAHDLLTQTLELAPHWPAAWFALGEACLALGWQEKARAAFGRALAAAPEDALGASLKLAQLGVMPPAPAPEAYVKRLFDGYADRFESHLVGRLAYRGPRLMADAIAGLGRTRFARAIDLGCGTGLCGEIFRARVQHLAGVDLAPRMIARAKAKGIYDHLAVGSLERFLADEAAASADLLLAGDVLIYIADLAPLFAAAFRVLRSGGLFAFTVQTAESGFLLGKDLRYAHAAGYIRDVAANAGFTLRVLENAAARQEAGSDVPGLVAVLEK</sequence>
<proteinExistence type="predicted"/>